<evidence type="ECO:0000313" key="3">
    <source>
        <dbReference type="EMBL" id="AMJ79799.1"/>
    </source>
</evidence>
<protein>
    <recommendedName>
        <fullName evidence="2">DUF5610 domain-containing protein</fullName>
    </recommendedName>
</protein>
<sequence>MNVGQIKAFMGDQKVEQKAEQKATVQPNEVLKKQLQQNGLQQAAEFSKQQAASVSVSSSQTSIGLRVVSSNLNQALEIDGQKPQETKGKALDEESSKLFDFEKVARNVLKFVGGVIRGAADGGASEEKLNGLFSQAREGVSRGFAMAEKDLAGFMNDEIEQGMTKSRDLIDTGINDLETDIFGRQQPNAVSISTLNAVAASEEKSGSLVIRTKDGDEVSFSFESLQSFKASQQLSYQAQISQEQQDSSGELDQQSDTESTAAYSQQTSYQYYERSGISFSLKGELDEGELESIANLVGQVQDLADTFYNGDIEKAYEEALSLGFDDKELVGYALQLNRTTQTEVLKTYENIQHYNEDNSDNAKYGNVVSPVAQYLEKMMDTFANAENKLASSEDYNALIAGLINEMKDVQVPDLISAINRFRSFNQTLLDGLPQSVEASES</sequence>
<dbReference type="Proteomes" id="UP000061468">
    <property type="component" value="Chromosome"/>
</dbReference>
<organism evidence="3 4">
    <name type="scientific">Alteromonas mediterranea</name>
    <dbReference type="NCBI Taxonomy" id="314275"/>
    <lineage>
        <taxon>Bacteria</taxon>
        <taxon>Pseudomonadati</taxon>
        <taxon>Pseudomonadota</taxon>
        <taxon>Gammaproteobacteria</taxon>
        <taxon>Alteromonadales</taxon>
        <taxon>Alteromonadaceae</taxon>
        <taxon>Alteromonas/Salinimonas group</taxon>
        <taxon>Alteromonas</taxon>
    </lineage>
</organism>
<proteinExistence type="predicted"/>
<dbReference type="RefSeq" id="WP_015068073.1">
    <property type="nucleotide sequence ID" value="NZ_CAXGIV010000135.1"/>
</dbReference>
<reference evidence="3 4" key="1">
    <citation type="submission" date="2015-12" db="EMBL/GenBank/DDBJ databases">
        <title>Intraspecies pangenome expansion in the marine bacterium Alteromonas.</title>
        <authorList>
            <person name="Lopez-Perez M."/>
            <person name="Rodriguez-Valera F."/>
        </authorList>
    </citation>
    <scope>NUCLEOTIDE SEQUENCE [LARGE SCALE GENOMIC DNA]</scope>
    <source>
        <strain evidence="3 4">UM8</strain>
    </source>
</reference>
<feature type="compositionally biased region" description="Polar residues" evidence="1">
    <location>
        <begin position="240"/>
        <end position="258"/>
    </location>
</feature>
<evidence type="ECO:0000256" key="1">
    <source>
        <dbReference type="SAM" id="MobiDB-lite"/>
    </source>
</evidence>
<feature type="region of interest" description="Disordered" evidence="1">
    <location>
        <begin position="240"/>
        <end position="265"/>
    </location>
</feature>
<accession>A0AAC8XN28</accession>
<name>A0AAC8XN28_9ALTE</name>
<evidence type="ECO:0000259" key="2">
    <source>
        <dbReference type="Pfam" id="PF18433"/>
    </source>
</evidence>
<gene>
    <name evidence="3" type="ORF">AV942_16635</name>
</gene>
<dbReference type="EMBL" id="CP013928">
    <property type="protein sequence ID" value="AMJ79799.1"/>
    <property type="molecule type" value="Genomic_DNA"/>
</dbReference>
<evidence type="ECO:0000313" key="4">
    <source>
        <dbReference type="Proteomes" id="UP000061468"/>
    </source>
</evidence>
<dbReference type="InterPro" id="IPR041651">
    <property type="entry name" value="DUF5610"/>
</dbReference>
<dbReference type="AlphaFoldDB" id="A0AAC8XN28"/>
<feature type="domain" description="DUF5610" evidence="2">
    <location>
        <begin position="60"/>
        <end position="177"/>
    </location>
</feature>
<dbReference type="Pfam" id="PF18433">
    <property type="entry name" value="DUF5610"/>
    <property type="match status" value="1"/>
</dbReference>